<keyword evidence="5" id="KW-1185">Reference proteome</keyword>
<feature type="domain" description="Aminoglycoside phosphotransferase" evidence="3">
    <location>
        <begin position="41"/>
        <end position="264"/>
    </location>
</feature>
<dbReference type="PANTHER" id="PTHR33540:SF1">
    <property type="entry name" value="N-ACETYLMURAMATE_N-ACETYLGLUCOSAMINE KINASE"/>
    <property type="match status" value="1"/>
</dbReference>
<evidence type="ECO:0000256" key="2">
    <source>
        <dbReference type="ARBA" id="ARBA00022840"/>
    </source>
</evidence>
<dbReference type="RefSeq" id="WP_269818398.1">
    <property type="nucleotide sequence ID" value="NZ_CP114976.1"/>
</dbReference>
<protein>
    <submittedName>
        <fullName evidence="4">Phosphotransferase</fullName>
    </submittedName>
</protein>
<gene>
    <name evidence="4" type="ORF">O6P33_01005</name>
</gene>
<organism evidence="4 5">
    <name type="scientific">Denitrificimonas caeni</name>
    <dbReference type="NCBI Taxonomy" id="521720"/>
    <lineage>
        <taxon>Bacteria</taxon>
        <taxon>Pseudomonadati</taxon>
        <taxon>Pseudomonadota</taxon>
        <taxon>Gammaproteobacteria</taxon>
        <taxon>Pseudomonadales</taxon>
        <taxon>Pseudomonadaceae</taxon>
        <taxon>Denitrificimonas</taxon>
    </lineage>
</organism>
<dbReference type="GO" id="GO:0005524">
    <property type="term" value="F:ATP binding"/>
    <property type="evidence" value="ECO:0007669"/>
    <property type="project" value="UniProtKB-KW"/>
</dbReference>
<evidence type="ECO:0000313" key="4">
    <source>
        <dbReference type="EMBL" id="WBE25457.1"/>
    </source>
</evidence>
<evidence type="ECO:0000259" key="3">
    <source>
        <dbReference type="Pfam" id="PF01636"/>
    </source>
</evidence>
<evidence type="ECO:0000256" key="1">
    <source>
        <dbReference type="ARBA" id="ARBA00022741"/>
    </source>
</evidence>
<proteinExistence type="predicted"/>
<keyword evidence="1" id="KW-0547">Nucleotide-binding</keyword>
<keyword evidence="2" id="KW-0067">ATP-binding</keyword>
<dbReference type="KEGG" id="dce:O6P33_01005"/>
<evidence type="ECO:0000313" key="5">
    <source>
        <dbReference type="Proteomes" id="UP001212189"/>
    </source>
</evidence>
<sequence length="343" mass="39587">MPNQHISVDDSRLQALTHWFTEQLPLIAQQAGFTETTVNHLQPSSSDASFRRYFRWHSESLDLVLMDAPPPREDCRPFVKMAQLLAEGGLHVPKVWAQDLEQGFLVLSDLGLQTWLEILNDENADALFSLAIDALITLQKIPVQNAQLPTYDEALLRRELQLFPEWYVQCELGIRFSEQQEYLWQQACDVLLESALKQSSVLVHRDYMPRNLMLSTPNPGILDFQDAVQGPVSYDIISLFKDAFISWPEERVKIWLQQYWDKARANGIALPETFQAFYDDCDLMGVQRHLKVIGIFSRICHRDGKPRYLADVPRFFNYLQQVLERQPTLAPLAQLLASFPEAR</sequence>
<dbReference type="EMBL" id="CP114976">
    <property type="protein sequence ID" value="WBE25457.1"/>
    <property type="molecule type" value="Genomic_DNA"/>
</dbReference>
<dbReference type="SUPFAM" id="SSF56112">
    <property type="entry name" value="Protein kinase-like (PK-like)"/>
    <property type="match status" value="1"/>
</dbReference>
<dbReference type="Gene3D" id="3.90.1200.10">
    <property type="match status" value="1"/>
</dbReference>
<dbReference type="Gene3D" id="3.30.200.20">
    <property type="entry name" value="Phosphorylase Kinase, domain 1"/>
    <property type="match status" value="1"/>
</dbReference>
<dbReference type="AlphaFoldDB" id="A0AAE9VQ37"/>
<dbReference type="InterPro" id="IPR011009">
    <property type="entry name" value="Kinase-like_dom_sf"/>
</dbReference>
<name>A0AAE9VQ37_9GAMM</name>
<dbReference type="PANTHER" id="PTHR33540">
    <property type="entry name" value="TRNA THREONYLCARBAMOYLADENOSINE BIOSYNTHESIS PROTEIN TSAE"/>
    <property type="match status" value="1"/>
</dbReference>
<accession>A0AAE9VQ37</accession>
<dbReference type="Pfam" id="PF01636">
    <property type="entry name" value="APH"/>
    <property type="match status" value="1"/>
</dbReference>
<reference evidence="4 5" key="1">
    <citation type="submission" date="2022-12" db="EMBL/GenBank/DDBJ databases">
        <title>Coexistence and Characterization of a Novel Tigecycline Resistance gene tet(X) variant and blaNDM-1 in a Pseudomonas caeni Isolate of Chicken Origin.</title>
        <authorList>
            <person name="Lu X."/>
            <person name="Zhang L."/>
            <person name="Li R."/>
            <person name="Wang Z."/>
        </authorList>
    </citation>
    <scope>NUCLEOTIDE SEQUENCE [LARGE SCALE GENOMIC DNA]</scope>
    <source>
        <strain evidence="4 5">CE14</strain>
    </source>
</reference>
<dbReference type="InterPro" id="IPR002575">
    <property type="entry name" value="Aminoglycoside_PTrfase"/>
</dbReference>
<dbReference type="Proteomes" id="UP001212189">
    <property type="component" value="Chromosome"/>
</dbReference>